<reference evidence="2" key="1">
    <citation type="submission" date="2021-10" db="EMBL/GenBank/DDBJ databases">
        <title>Anaerobic single-cell dispensing facilitates the cultivation of human gut bacteria.</title>
        <authorList>
            <person name="Afrizal A."/>
        </authorList>
    </citation>
    <scope>NUCLEOTIDE SEQUENCE</scope>
    <source>
        <strain evidence="2">CLA-AA-H233</strain>
    </source>
</reference>
<gene>
    <name evidence="2" type="ORF">LKD23_07620</name>
</gene>
<accession>A0ABS8FA09</accession>
<evidence type="ECO:0000313" key="3">
    <source>
        <dbReference type="Proteomes" id="UP001430637"/>
    </source>
</evidence>
<comment type="caution">
    <text evidence="2">The sequence shown here is derived from an EMBL/GenBank/DDBJ whole genome shotgun (WGS) entry which is preliminary data.</text>
</comment>
<keyword evidence="3" id="KW-1185">Reference proteome</keyword>
<keyword evidence="1" id="KW-0812">Transmembrane</keyword>
<evidence type="ECO:0000256" key="1">
    <source>
        <dbReference type="SAM" id="Phobius"/>
    </source>
</evidence>
<organism evidence="2 3">
    <name type="scientific">Faecalibacterium butyricigenerans</name>
    <dbReference type="NCBI Taxonomy" id="1851427"/>
    <lineage>
        <taxon>Bacteria</taxon>
        <taxon>Bacillati</taxon>
        <taxon>Bacillota</taxon>
        <taxon>Clostridia</taxon>
        <taxon>Eubacteriales</taxon>
        <taxon>Oscillospiraceae</taxon>
        <taxon>Faecalibacterium</taxon>
    </lineage>
</organism>
<name>A0ABS8FA09_9FIRM</name>
<dbReference type="EMBL" id="JAJEQL010000016">
    <property type="protein sequence ID" value="MCC2199618.1"/>
    <property type="molecule type" value="Genomic_DNA"/>
</dbReference>
<keyword evidence="1" id="KW-1133">Transmembrane helix</keyword>
<dbReference type="RefSeq" id="WP_227621129.1">
    <property type="nucleotide sequence ID" value="NZ_JAJEQL010000016.1"/>
</dbReference>
<protein>
    <recommendedName>
        <fullName evidence="4">Bypass of forespore C C-terminal domain-containing protein</fullName>
    </recommendedName>
</protein>
<keyword evidence="1" id="KW-0472">Membrane</keyword>
<dbReference type="Proteomes" id="UP001430637">
    <property type="component" value="Unassembled WGS sequence"/>
</dbReference>
<proteinExistence type="predicted"/>
<feature type="transmembrane region" description="Helical" evidence="1">
    <location>
        <begin position="7"/>
        <end position="26"/>
    </location>
</feature>
<evidence type="ECO:0008006" key="4">
    <source>
        <dbReference type="Google" id="ProtNLM"/>
    </source>
</evidence>
<sequence length="122" mass="13328">MRKVWLCVFYAVCIFTIVFSLFWMALPKLPFPADSGTETPASEPGLAAQGRAGQGSTDFYLCDEGGRVVVYTCTENGLPDKRLLRTGIYVNLLPEADAVRLKQGFYVSGETALRAQLEDLGG</sequence>
<evidence type="ECO:0000313" key="2">
    <source>
        <dbReference type="EMBL" id="MCC2199618.1"/>
    </source>
</evidence>